<dbReference type="RefSeq" id="WP_088441353.1">
    <property type="nucleotide sequence ID" value="NZ_BMMC01000013.1"/>
</dbReference>
<feature type="domain" description="Peptidase S26" evidence="2">
    <location>
        <begin position="49"/>
        <end position="172"/>
    </location>
</feature>
<dbReference type="GO" id="GO:0004252">
    <property type="term" value="F:serine-type endopeptidase activity"/>
    <property type="evidence" value="ECO:0007669"/>
    <property type="project" value="InterPro"/>
</dbReference>
<protein>
    <submittedName>
        <fullName evidence="3">Type VI secretion protein</fullName>
    </submittedName>
</protein>
<dbReference type="AlphaFoldDB" id="A0A246JWS1"/>
<keyword evidence="1" id="KW-0472">Membrane</keyword>
<gene>
    <name evidence="3" type="ORF">CDQ92_10860</name>
</gene>
<dbReference type="EMBL" id="NISK01000002">
    <property type="protein sequence ID" value="OWQ97505.1"/>
    <property type="molecule type" value="Genomic_DNA"/>
</dbReference>
<dbReference type="InterPro" id="IPR036286">
    <property type="entry name" value="LexA/Signal_pep-like_sf"/>
</dbReference>
<reference evidence="3 4" key="1">
    <citation type="journal article" date="2010" name="Int. J. Syst. Evol. Microbiol.">
        <title>Sphingopyxis bauzanensis sp. nov., a psychrophilic bacterium isolated from soil.</title>
        <authorList>
            <person name="Zhang D.C."/>
            <person name="Liu H.C."/>
            <person name="Xin Y.H."/>
            <person name="Zhou Y.G."/>
            <person name="Schinner F."/>
            <person name="Margesin R."/>
        </authorList>
    </citation>
    <scope>NUCLEOTIDE SEQUENCE [LARGE SCALE GENOMIC DNA]</scope>
    <source>
        <strain evidence="3 4">DSM 22271</strain>
    </source>
</reference>
<keyword evidence="1" id="KW-0812">Transmembrane</keyword>
<evidence type="ECO:0000259" key="2">
    <source>
        <dbReference type="Pfam" id="PF10502"/>
    </source>
</evidence>
<dbReference type="SUPFAM" id="SSF51306">
    <property type="entry name" value="LexA/Signal peptidase"/>
    <property type="match status" value="1"/>
</dbReference>
<proteinExistence type="predicted"/>
<dbReference type="InterPro" id="IPR019533">
    <property type="entry name" value="Peptidase_S26"/>
</dbReference>
<dbReference type="GO" id="GO:0006465">
    <property type="term" value="P:signal peptide processing"/>
    <property type="evidence" value="ECO:0007669"/>
    <property type="project" value="InterPro"/>
</dbReference>
<evidence type="ECO:0000313" key="4">
    <source>
        <dbReference type="Proteomes" id="UP000197361"/>
    </source>
</evidence>
<comment type="caution">
    <text evidence="3">The sequence shown here is derived from an EMBL/GenBank/DDBJ whole genome shotgun (WGS) entry which is preliminary data.</text>
</comment>
<keyword evidence="4" id="KW-1185">Reference proteome</keyword>
<dbReference type="OrthoDB" id="7475540at2"/>
<organism evidence="3 4">
    <name type="scientific">Sphingopyxis bauzanensis</name>
    <dbReference type="NCBI Taxonomy" id="651663"/>
    <lineage>
        <taxon>Bacteria</taxon>
        <taxon>Pseudomonadati</taxon>
        <taxon>Pseudomonadota</taxon>
        <taxon>Alphaproteobacteria</taxon>
        <taxon>Sphingomonadales</taxon>
        <taxon>Sphingomonadaceae</taxon>
        <taxon>Sphingopyxis</taxon>
    </lineage>
</organism>
<evidence type="ECO:0000313" key="3">
    <source>
        <dbReference type="EMBL" id="OWQ97505.1"/>
    </source>
</evidence>
<sequence length="176" mass="19098">MPGSEMLALRSHARWRVWLVVLAVFVGCGVLGGLGDWRDHHLFFVNTTDSLPNWAFLVDRGRMPAKGDYVFFAPPRTPLLRRHFGARAKPFGKIVYGVAGDVVAHRGDLVTINGKAVARMKARTRLGEPLAPGATGAIPAGCYFAATPHRDGFDSRYADIGFVCARQVLGTGVPIL</sequence>
<dbReference type="Pfam" id="PF10502">
    <property type="entry name" value="Peptidase_S26"/>
    <property type="match status" value="1"/>
</dbReference>
<evidence type="ECO:0000256" key="1">
    <source>
        <dbReference type="SAM" id="Phobius"/>
    </source>
</evidence>
<feature type="transmembrane region" description="Helical" evidence="1">
    <location>
        <begin position="15"/>
        <end position="34"/>
    </location>
</feature>
<dbReference type="Gene3D" id="2.10.109.10">
    <property type="entry name" value="Umud Fragment, subunit A"/>
    <property type="match status" value="1"/>
</dbReference>
<keyword evidence="1" id="KW-1133">Transmembrane helix</keyword>
<name>A0A246JWS1_9SPHN</name>
<dbReference type="Proteomes" id="UP000197361">
    <property type="component" value="Unassembled WGS sequence"/>
</dbReference>
<accession>A0A246JWS1</accession>